<dbReference type="EMBL" id="CT573213">
    <property type="protein sequence ID" value="CAJ61589.1"/>
    <property type="molecule type" value="Genomic_DNA"/>
</dbReference>
<name>Q0RLL5_FRAAA</name>
<evidence type="ECO:0000313" key="2">
    <source>
        <dbReference type="Proteomes" id="UP000000657"/>
    </source>
</evidence>
<dbReference type="HOGENOM" id="CLU_1765340_0_0_11"/>
<protein>
    <submittedName>
        <fullName evidence="1">Uncharacterized protein</fullName>
    </submittedName>
</protein>
<dbReference type="RefSeq" id="WP_011604091.1">
    <property type="nucleotide sequence ID" value="NC_008278.1"/>
</dbReference>
<keyword evidence="2" id="KW-1185">Reference proteome</keyword>
<dbReference type="Proteomes" id="UP000000657">
    <property type="component" value="Chromosome"/>
</dbReference>
<dbReference type="OrthoDB" id="10012256at2"/>
<organism evidence="1 2">
    <name type="scientific">Frankia alni (strain DSM 45986 / CECT 9034 / ACN14a)</name>
    <dbReference type="NCBI Taxonomy" id="326424"/>
    <lineage>
        <taxon>Bacteria</taxon>
        <taxon>Bacillati</taxon>
        <taxon>Actinomycetota</taxon>
        <taxon>Actinomycetes</taxon>
        <taxon>Frankiales</taxon>
        <taxon>Frankiaceae</taxon>
        <taxon>Frankia</taxon>
    </lineage>
</organism>
<gene>
    <name evidence="1" type="ordered locus">FRAAL2945</name>
</gene>
<dbReference type="KEGG" id="fal:FRAAL2945"/>
<sequence length="147" mass="15925">MNSLLYASAFGLAPVGELFARELHAAGPLRLRPDQVTELAETCTRYTEESDRILMQMAALAASASHILDDADLPTEAEAAEVEALLVERSRLLLEWERTYVARRLAGLRGLDRDQVAEAATLTSDRMAALIHAQQGAPMDALVAAGH</sequence>
<reference evidence="1 2" key="1">
    <citation type="journal article" date="2007" name="Genome Res.">
        <title>Genome characteristics of facultatively symbiotic Frankia sp. strains reflect host range and host plant biogeography.</title>
        <authorList>
            <person name="Normand P."/>
            <person name="Lapierre P."/>
            <person name="Tisa L.S."/>
            <person name="Gogarten J.P."/>
            <person name="Alloisio N."/>
            <person name="Bagnarol E."/>
            <person name="Bassi C.A."/>
            <person name="Berry A.M."/>
            <person name="Bickhart D.M."/>
            <person name="Choisne N."/>
            <person name="Couloux A."/>
            <person name="Cournoyer B."/>
            <person name="Cruveiller S."/>
            <person name="Daubin V."/>
            <person name="Demange N."/>
            <person name="Francino M.P."/>
            <person name="Goltsman E."/>
            <person name="Huang Y."/>
            <person name="Kopp O.R."/>
            <person name="Labarre L."/>
            <person name="Lapidus A."/>
            <person name="Lavire C."/>
            <person name="Marechal J."/>
            <person name="Martinez M."/>
            <person name="Mastronunzio J.E."/>
            <person name="Mullin B.C."/>
            <person name="Niemann J."/>
            <person name="Pujic P."/>
            <person name="Rawnsley T."/>
            <person name="Rouy Z."/>
            <person name="Schenowitz C."/>
            <person name="Sellstedt A."/>
            <person name="Tavares F."/>
            <person name="Tomkins J.P."/>
            <person name="Vallenet D."/>
            <person name="Valverde C."/>
            <person name="Wall L.G."/>
            <person name="Wang Y."/>
            <person name="Medigue C."/>
            <person name="Benson D.R."/>
        </authorList>
    </citation>
    <scope>NUCLEOTIDE SEQUENCE [LARGE SCALE GENOMIC DNA]</scope>
    <source>
        <strain evidence="2">DSM 45986 / CECT 9034 / ACN14a</strain>
    </source>
</reference>
<evidence type="ECO:0000313" key="1">
    <source>
        <dbReference type="EMBL" id="CAJ61589.1"/>
    </source>
</evidence>
<dbReference type="AlphaFoldDB" id="Q0RLL5"/>
<proteinExistence type="predicted"/>
<accession>Q0RLL5</accession>
<dbReference type="STRING" id="326424.FRAAL2945"/>